<feature type="domain" description="ChsH2 C-terminal OB-fold" evidence="1">
    <location>
        <begin position="46"/>
        <end position="104"/>
    </location>
</feature>
<sequence length="121" mass="12887">MTDSLHPFTDGLARGQLRYQQCEDCGAPQTLSRLACTACGSQRLAWREASGRGTVLAASVVSRAPSDAFRPLVPYTLVLVELAEGPRVVGHALPGTGIGDRVQAGTFAHERRNLLRFAPAA</sequence>
<feature type="domain" description="ChsH2 rubredoxin-like zinc ribbon" evidence="2">
    <location>
        <begin position="10"/>
        <end position="44"/>
    </location>
</feature>
<proteinExistence type="predicted"/>
<protein>
    <recommendedName>
        <fullName evidence="5">DNA-binding protein</fullName>
    </recommendedName>
</protein>
<dbReference type="Pfam" id="PF12172">
    <property type="entry name" value="zf-ChsH2"/>
    <property type="match status" value="1"/>
</dbReference>
<dbReference type="PANTHER" id="PTHR34075">
    <property type="entry name" value="BLR3430 PROTEIN"/>
    <property type="match status" value="1"/>
</dbReference>
<accession>A0ABQ3GFQ6</accession>
<dbReference type="SUPFAM" id="SSF50249">
    <property type="entry name" value="Nucleic acid-binding proteins"/>
    <property type="match status" value="1"/>
</dbReference>
<evidence type="ECO:0000259" key="1">
    <source>
        <dbReference type="Pfam" id="PF01796"/>
    </source>
</evidence>
<dbReference type="InterPro" id="IPR022002">
    <property type="entry name" value="ChsH2_Znr"/>
</dbReference>
<evidence type="ECO:0000313" key="4">
    <source>
        <dbReference type="Proteomes" id="UP000626210"/>
    </source>
</evidence>
<dbReference type="Proteomes" id="UP000626210">
    <property type="component" value="Unassembled WGS sequence"/>
</dbReference>
<dbReference type="InterPro" id="IPR012340">
    <property type="entry name" value="NA-bd_OB-fold"/>
</dbReference>
<organism evidence="3 4">
    <name type="scientific">Pseudorhodoferax aquiterrae</name>
    <dbReference type="NCBI Taxonomy" id="747304"/>
    <lineage>
        <taxon>Bacteria</taxon>
        <taxon>Pseudomonadati</taxon>
        <taxon>Pseudomonadota</taxon>
        <taxon>Betaproteobacteria</taxon>
        <taxon>Burkholderiales</taxon>
        <taxon>Comamonadaceae</taxon>
    </lineage>
</organism>
<evidence type="ECO:0000313" key="3">
    <source>
        <dbReference type="EMBL" id="GHD03138.1"/>
    </source>
</evidence>
<dbReference type="InterPro" id="IPR002878">
    <property type="entry name" value="ChsH2_C"/>
</dbReference>
<evidence type="ECO:0008006" key="5">
    <source>
        <dbReference type="Google" id="ProtNLM"/>
    </source>
</evidence>
<comment type="caution">
    <text evidence="3">The sequence shown here is derived from an EMBL/GenBank/DDBJ whole genome shotgun (WGS) entry which is preliminary data.</text>
</comment>
<keyword evidence="4" id="KW-1185">Reference proteome</keyword>
<dbReference type="Pfam" id="PF01796">
    <property type="entry name" value="OB_ChsH2_C"/>
    <property type="match status" value="1"/>
</dbReference>
<dbReference type="PANTHER" id="PTHR34075:SF5">
    <property type="entry name" value="BLR3430 PROTEIN"/>
    <property type="match status" value="1"/>
</dbReference>
<dbReference type="EMBL" id="BMYK01000043">
    <property type="protein sequence ID" value="GHD03138.1"/>
    <property type="molecule type" value="Genomic_DNA"/>
</dbReference>
<dbReference type="Gene3D" id="6.10.30.10">
    <property type="match status" value="1"/>
</dbReference>
<reference evidence="4" key="1">
    <citation type="journal article" date="2019" name="Int. J. Syst. Evol. Microbiol.">
        <title>The Global Catalogue of Microorganisms (GCM) 10K type strain sequencing project: providing services to taxonomists for standard genome sequencing and annotation.</title>
        <authorList>
            <consortium name="The Broad Institute Genomics Platform"/>
            <consortium name="The Broad Institute Genome Sequencing Center for Infectious Disease"/>
            <person name="Wu L."/>
            <person name="Ma J."/>
        </authorList>
    </citation>
    <scope>NUCLEOTIDE SEQUENCE [LARGE SCALE GENOMIC DNA]</scope>
    <source>
        <strain evidence="4">KCTC 23314</strain>
    </source>
</reference>
<evidence type="ECO:0000259" key="2">
    <source>
        <dbReference type="Pfam" id="PF12172"/>
    </source>
</evidence>
<name>A0ABQ3GFQ6_9BURK</name>
<dbReference type="InterPro" id="IPR052513">
    <property type="entry name" value="Thioester_dehydratase-like"/>
</dbReference>
<gene>
    <name evidence="3" type="ORF">GCM10007320_62920</name>
</gene>
<dbReference type="RefSeq" id="WP_189690808.1">
    <property type="nucleotide sequence ID" value="NZ_BMYK01000043.1"/>
</dbReference>